<dbReference type="InterPro" id="IPR056133">
    <property type="entry name" value="DUF7716"/>
</dbReference>
<gene>
    <name evidence="2" type="ORF">F0262_23855</name>
</gene>
<name>A0A7Y3ZDG7_9VIBR</name>
<protein>
    <recommendedName>
        <fullName evidence="1">DUF7716 domain-containing protein</fullName>
    </recommendedName>
</protein>
<reference evidence="2 3" key="1">
    <citation type="submission" date="2019-08" db="EMBL/GenBank/DDBJ databases">
        <title>Draft genome sequencing and comparative genomics of hatchery-associated Vibrios.</title>
        <authorList>
            <person name="Kehlet-Delgado H."/>
            <person name="Mueller R.S."/>
        </authorList>
    </citation>
    <scope>NUCLEOTIDE SEQUENCE [LARGE SCALE GENOMIC DNA]</scope>
    <source>
        <strain evidence="2 3">00-78-3</strain>
    </source>
</reference>
<evidence type="ECO:0000259" key="1">
    <source>
        <dbReference type="Pfam" id="PF24832"/>
    </source>
</evidence>
<dbReference type="Proteomes" id="UP000572072">
    <property type="component" value="Unassembled WGS sequence"/>
</dbReference>
<dbReference type="AlphaFoldDB" id="A0A7Y3ZDG7"/>
<sequence>MRLVSDLEKVMSKIESFEWNLCTYIFCEQSISMSSRILIIDDDLEEERDDDDEPIYPIEKGYKSFLSVADLQSVKSNLHEQKTDFGSSELLSAVKYYYENDAFIQINS</sequence>
<feature type="domain" description="DUF7716" evidence="1">
    <location>
        <begin position="6"/>
        <end position="106"/>
    </location>
</feature>
<dbReference type="EMBL" id="VTYN01000047">
    <property type="protein sequence ID" value="NOH51059.1"/>
    <property type="molecule type" value="Genomic_DNA"/>
</dbReference>
<accession>A0A7Y3ZDG7</accession>
<evidence type="ECO:0000313" key="3">
    <source>
        <dbReference type="Proteomes" id="UP000572072"/>
    </source>
</evidence>
<comment type="caution">
    <text evidence="2">The sequence shown here is derived from an EMBL/GenBank/DDBJ whole genome shotgun (WGS) entry which is preliminary data.</text>
</comment>
<evidence type="ECO:0000313" key="2">
    <source>
        <dbReference type="EMBL" id="NOH51059.1"/>
    </source>
</evidence>
<dbReference type="Pfam" id="PF24832">
    <property type="entry name" value="DUF7716"/>
    <property type="match status" value="1"/>
</dbReference>
<proteinExistence type="predicted"/>
<organism evidence="2 3">
    <name type="scientific">Vibrio rotiferianus</name>
    <dbReference type="NCBI Taxonomy" id="190895"/>
    <lineage>
        <taxon>Bacteria</taxon>
        <taxon>Pseudomonadati</taxon>
        <taxon>Pseudomonadota</taxon>
        <taxon>Gammaproteobacteria</taxon>
        <taxon>Vibrionales</taxon>
        <taxon>Vibrionaceae</taxon>
        <taxon>Vibrio</taxon>
    </lineage>
</organism>